<gene>
    <name evidence="5" type="primary">nuoN</name>
    <name evidence="8" type="ORF">BCF55_1793</name>
</gene>
<evidence type="ECO:0000256" key="2">
    <source>
        <dbReference type="ARBA" id="ARBA00022692"/>
    </source>
</evidence>
<feature type="transmembrane region" description="Helical" evidence="5">
    <location>
        <begin position="17"/>
        <end position="38"/>
    </location>
</feature>
<dbReference type="PANTHER" id="PTHR22773">
    <property type="entry name" value="NADH DEHYDROGENASE"/>
    <property type="match status" value="1"/>
</dbReference>
<dbReference type="NCBIfam" id="TIGR01770">
    <property type="entry name" value="NDH_I_N"/>
    <property type="match status" value="1"/>
</dbReference>
<dbReference type="PRINTS" id="PR01434">
    <property type="entry name" value="NADHDHGNASE5"/>
</dbReference>
<feature type="transmembrane region" description="Helical" evidence="5">
    <location>
        <begin position="274"/>
        <end position="297"/>
    </location>
</feature>
<keyword evidence="9" id="KW-1185">Reference proteome</keyword>
<dbReference type="OrthoDB" id="9807568at2"/>
<comment type="function">
    <text evidence="5">NDH-1 shuttles electrons from NADH, via FMN and iron-sulfur (Fe-S) centers, to quinones in the respiratory chain. The immediate electron acceptor for the enzyme in this species is believed to be ubiquinone. Couples the redox reaction to proton translocation (for every two electrons transferred, four hydrogen ions are translocated across the cytoplasmic membrane), and thus conserves the redox energy in a proton gradient.</text>
</comment>
<feature type="transmembrane region" description="Helical" evidence="5">
    <location>
        <begin position="81"/>
        <end position="102"/>
    </location>
</feature>
<dbReference type="GO" id="GO:0008137">
    <property type="term" value="F:NADH dehydrogenase (ubiquinone) activity"/>
    <property type="evidence" value="ECO:0007669"/>
    <property type="project" value="InterPro"/>
</dbReference>
<evidence type="ECO:0000256" key="5">
    <source>
        <dbReference type="HAMAP-Rule" id="MF_00445"/>
    </source>
</evidence>
<dbReference type="AlphaFoldDB" id="A0A497XTA0"/>
<dbReference type="HAMAP" id="MF_00445">
    <property type="entry name" value="NDH1_NuoN_1"/>
    <property type="match status" value="1"/>
</dbReference>
<comment type="similarity">
    <text evidence="5">Belongs to the complex I subunit 2 family.</text>
</comment>
<dbReference type="GO" id="GO:0042773">
    <property type="term" value="P:ATP synthesis coupled electron transport"/>
    <property type="evidence" value="ECO:0007669"/>
    <property type="project" value="InterPro"/>
</dbReference>
<feature type="domain" description="NADH:quinone oxidoreductase/Mrp antiporter transmembrane" evidence="7">
    <location>
        <begin position="132"/>
        <end position="424"/>
    </location>
</feature>
<dbReference type="EC" id="7.1.1.-" evidence="5"/>
<keyword evidence="5" id="KW-0520">NAD</keyword>
<evidence type="ECO:0000256" key="4">
    <source>
        <dbReference type="ARBA" id="ARBA00023136"/>
    </source>
</evidence>
<feature type="transmembrane region" description="Helical" evidence="5">
    <location>
        <begin position="454"/>
        <end position="478"/>
    </location>
</feature>
<protein>
    <recommendedName>
        <fullName evidence="5">NADH-quinone oxidoreductase subunit N</fullName>
        <ecNumber evidence="5">7.1.1.-</ecNumber>
    </recommendedName>
    <alternativeName>
        <fullName evidence="5">NADH dehydrogenase I subunit N</fullName>
    </alternativeName>
    <alternativeName>
        <fullName evidence="5">NDH-1 subunit N</fullName>
    </alternativeName>
</protein>
<comment type="catalytic activity">
    <reaction evidence="5">
        <text>a quinone + NADH + 5 H(+)(in) = a quinol + NAD(+) + 4 H(+)(out)</text>
        <dbReference type="Rhea" id="RHEA:57888"/>
        <dbReference type="ChEBI" id="CHEBI:15378"/>
        <dbReference type="ChEBI" id="CHEBI:24646"/>
        <dbReference type="ChEBI" id="CHEBI:57540"/>
        <dbReference type="ChEBI" id="CHEBI:57945"/>
        <dbReference type="ChEBI" id="CHEBI:132124"/>
    </reaction>
</comment>
<dbReference type="InterPro" id="IPR001750">
    <property type="entry name" value="ND/Mrp_TM"/>
</dbReference>
<feature type="transmembrane region" description="Helical" evidence="5">
    <location>
        <begin position="330"/>
        <end position="352"/>
    </location>
</feature>
<reference evidence="8 9" key="1">
    <citation type="submission" date="2018-10" db="EMBL/GenBank/DDBJ databases">
        <title>Genomic Encyclopedia of Archaeal and Bacterial Type Strains, Phase II (KMG-II): from individual species to whole genera.</title>
        <authorList>
            <person name="Goeker M."/>
        </authorList>
    </citation>
    <scope>NUCLEOTIDE SEQUENCE [LARGE SCALE GENOMIC DNA]</scope>
    <source>
        <strain evidence="8 9">DSM 16510</strain>
    </source>
</reference>
<feature type="transmembrane region" description="Helical" evidence="5">
    <location>
        <begin position="136"/>
        <end position="157"/>
    </location>
</feature>
<feature type="transmembrane region" description="Helical" evidence="5">
    <location>
        <begin position="304"/>
        <end position="324"/>
    </location>
</feature>
<dbReference type="EMBL" id="RCCJ01000001">
    <property type="protein sequence ID" value="RLJ71491.1"/>
    <property type="molecule type" value="Genomic_DNA"/>
</dbReference>
<keyword evidence="5" id="KW-1003">Cell membrane</keyword>
<keyword evidence="3 5" id="KW-1133">Transmembrane helix</keyword>
<evidence type="ECO:0000313" key="9">
    <source>
        <dbReference type="Proteomes" id="UP000267841"/>
    </source>
</evidence>
<keyword evidence="4 5" id="KW-0472">Membrane</keyword>
<feature type="transmembrane region" description="Helical" evidence="5">
    <location>
        <begin position="45"/>
        <end position="69"/>
    </location>
</feature>
<comment type="caution">
    <text evidence="8">The sequence shown here is derived from an EMBL/GenBank/DDBJ whole genome shotgun (WGS) entry which is preliminary data.</text>
</comment>
<feature type="transmembrane region" description="Helical" evidence="5">
    <location>
        <begin position="372"/>
        <end position="390"/>
    </location>
</feature>
<dbReference type="GO" id="GO:0050136">
    <property type="term" value="F:NADH dehydrogenase (quinone) (non-electrogenic) activity"/>
    <property type="evidence" value="ECO:0007669"/>
    <property type="project" value="UniProtKB-UniRule"/>
</dbReference>
<evidence type="ECO:0000256" key="6">
    <source>
        <dbReference type="RuleBase" id="RU000320"/>
    </source>
</evidence>
<feature type="transmembrane region" description="Helical" evidence="5">
    <location>
        <begin position="210"/>
        <end position="234"/>
    </location>
</feature>
<name>A0A497XTA0_9AQUI</name>
<sequence length="488" mass="54078">MDIGQLVGDIRIPRLELFLPELIVLITAFMLFTLDLVLSTRLKRVVLPSLSAIGYVLALMSVGITIQFQGNTFYGTFTNDYLGILVKVFVLIITLTVLAFSYKYYEAKNSFYGEFYYMLAFTLLGAMILASSYNLIIIYVSLELVSIGFYILTALLRGSFISKEGAFKYLILGGLSIALASYGAVFMYIYSGSIDLRGILSYSGQDYHYLILGLVLFLIGFAIKIGAVPFHFWLPDAYQGAPTPVTALMASVGKLVFFIPVVRIMPLIQDKFSVAWMLTVGVIAAATMLYGNLVALVQRDIKRLLAYSSIAHSGYILAAVAVTKEIGLKAVIYFLLVYTVMAAGSFFVVAMLERAEGWNNEIREFSGLRFSLPYLAFSFLVYMFALLGVPPTVGFVGKALVFMALSFDGLWWLAFIMILSTAISTGYYVRLIVLMYMKDREKNVTIMGKSYAELVSLVFLTLLTVALAVVPGVIWQLLSPAASMLFVR</sequence>
<feature type="transmembrane region" description="Helical" evidence="5">
    <location>
        <begin position="169"/>
        <end position="190"/>
    </location>
</feature>
<dbReference type="GO" id="GO:0005886">
    <property type="term" value="C:plasma membrane"/>
    <property type="evidence" value="ECO:0007669"/>
    <property type="project" value="UniProtKB-SubCell"/>
</dbReference>
<dbReference type="Proteomes" id="UP000267841">
    <property type="component" value="Unassembled WGS sequence"/>
</dbReference>
<feature type="transmembrane region" description="Helical" evidence="5">
    <location>
        <begin position="410"/>
        <end position="433"/>
    </location>
</feature>
<accession>A0A497XTA0</accession>
<dbReference type="GO" id="GO:0048038">
    <property type="term" value="F:quinone binding"/>
    <property type="evidence" value="ECO:0007669"/>
    <property type="project" value="UniProtKB-KW"/>
</dbReference>
<dbReference type="Pfam" id="PF00361">
    <property type="entry name" value="Proton_antipo_M"/>
    <property type="match status" value="1"/>
</dbReference>
<comment type="subcellular location">
    <subcellularLocation>
        <location evidence="5">Cell membrane</location>
        <topology evidence="5">Multi-pass membrane protein</topology>
    </subcellularLocation>
    <subcellularLocation>
        <location evidence="1">Endomembrane system</location>
        <topology evidence="1">Multi-pass membrane protein</topology>
    </subcellularLocation>
    <subcellularLocation>
        <location evidence="6">Membrane</location>
        <topology evidence="6">Multi-pass membrane protein</topology>
    </subcellularLocation>
</comment>
<keyword evidence="5" id="KW-0813">Transport</keyword>
<feature type="transmembrane region" description="Helical" evidence="5">
    <location>
        <begin position="246"/>
        <end position="268"/>
    </location>
</feature>
<feature type="transmembrane region" description="Helical" evidence="5">
    <location>
        <begin position="114"/>
        <end position="130"/>
    </location>
</feature>
<dbReference type="GO" id="GO:0012505">
    <property type="term" value="C:endomembrane system"/>
    <property type="evidence" value="ECO:0007669"/>
    <property type="project" value="UniProtKB-SubCell"/>
</dbReference>
<dbReference type="InterPro" id="IPR010096">
    <property type="entry name" value="NADH-Q_OxRdtase_suN/2"/>
</dbReference>
<keyword evidence="2 5" id="KW-0812">Transmembrane</keyword>
<proteinExistence type="inferred from homology"/>
<keyword evidence="5" id="KW-0874">Quinone</keyword>
<keyword evidence="5" id="KW-0830">Ubiquinone</keyword>
<comment type="subunit">
    <text evidence="5">NDH-1 is composed of 14 different subunits. Subunits NuoA, H, J, K, L, M, N constitute the membrane sector of the complex.</text>
</comment>
<evidence type="ECO:0000256" key="3">
    <source>
        <dbReference type="ARBA" id="ARBA00022989"/>
    </source>
</evidence>
<keyword evidence="5" id="KW-1278">Translocase</keyword>
<dbReference type="RefSeq" id="WP_121012919.1">
    <property type="nucleotide sequence ID" value="NZ_RCCJ01000001.1"/>
</dbReference>
<evidence type="ECO:0000259" key="7">
    <source>
        <dbReference type="Pfam" id="PF00361"/>
    </source>
</evidence>
<organism evidence="8 9">
    <name type="scientific">Hydrogenivirga caldilitoris</name>
    <dbReference type="NCBI Taxonomy" id="246264"/>
    <lineage>
        <taxon>Bacteria</taxon>
        <taxon>Pseudomonadati</taxon>
        <taxon>Aquificota</taxon>
        <taxon>Aquificia</taxon>
        <taxon>Aquificales</taxon>
        <taxon>Aquificaceae</taxon>
        <taxon>Hydrogenivirga</taxon>
    </lineage>
</organism>
<evidence type="ECO:0000256" key="1">
    <source>
        <dbReference type="ARBA" id="ARBA00004127"/>
    </source>
</evidence>
<evidence type="ECO:0000313" key="8">
    <source>
        <dbReference type="EMBL" id="RLJ71491.1"/>
    </source>
</evidence>